<comment type="caution">
    <text evidence="1">The sequence shown here is derived from an EMBL/GenBank/DDBJ whole genome shotgun (WGS) entry which is preliminary data.</text>
</comment>
<dbReference type="AlphaFoldDB" id="A0A7X6B9U5"/>
<gene>
    <name evidence="1" type="ORF">GGR90_002013</name>
</gene>
<evidence type="ECO:0000313" key="2">
    <source>
        <dbReference type="Proteomes" id="UP000535078"/>
    </source>
</evidence>
<name>A0A7X6B9U5_9SPHN</name>
<dbReference type="RefSeq" id="WP_167921293.1">
    <property type="nucleotide sequence ID" value="NZ_JAATIT010000002.1"/>
</dbReference>
<evidence type="ECO:0000313" key="1">
    <source>
        <dbReference type="EMBL" id="NJB89838.1"/>
    </source>
</evidence>
<reference evidence="1 2" key="1">
    <citation type="submission" date="2020-03" db="EMBL/GenBank/DDBJ databases">
        <title>Genomic Encyclopedia of Type Strains, Phase IV (KMG-IV): sequencing the most valuable type-strain genomes for metagenomic binning, comparative biology and taxonomic classification.</title>
        <authorList>
            <person name="Goeker M."/>
        </authorList>
    </citation>
    <scope>NUCLEOTIDE SEQUENCE [LARGE SCALE GENOMIC DNA]</scope>
    <source>
        <strain evidence="1 2">DSM 25229</strain>
    </source>
</reference>
<dbReference type="Proteomes" id="UP000535078">
    <property type="component" value="Unassembled WGS sequence"/>
</dbReference>
<protein>
    <submittedName>
        <fullName evidence="1">Uncharacterized protein</fullName>
    </submittedName>
</protein>
<organism evidence="1 2">
    <name type="scientific">Sphingopyxis italica</name>
    <dbReference type="NCBI Taxonomy" id="1129133"/>
    <lineage>
        <taxon>Bacteria</taxon>
        <taxon>Pseudomonadati</taxon>
        <taxon>Pseudomonadota</taxon>
        <taxon>Alphaproteobacteria</taxon>
        <taxon>Sphingomonadales</taxon>
        <taxon>Sphingomonadaceae</taxon>
        <taxon>Sphingopyxis</taxon>
    </lineage>
</organism>
<proteinExistence type="predicted"/>
<dbReference type="EMBL" id="JAATIT010000002">
    <property type="protein sequence ID" value="NJB89838.1"/>
    <property type="molecule type" value="Genomic_DNA"/>
</dbReference>
<sequence length="90" mass="10342">MLRKTAAAYLDMSEAAFEREVVSGRLPMPIFFGGKERWSREQIDVYLSNLTDGGDWRATSKLYAGSNDWRSKSPVYNPELAQPERGRRKK</sequence>
<accession>A0A7X6B9U5</accession>
<keyword evidence="2" id="KW-1185">Reference proteome</keyword>